<evidence type="ECO:0000313" key="2">
    <source>
        <dbReference type="EMBL" id="KAK5696017.1"/>
    </source>
</evidence>
<sequence length="555" mass="62330">MAWKSIVGLLLYQRILTAIHRRAVPTPTTSSILHAGDSAALATKRSLEGLPFDIRVLITSFMSRQKDTKSLMLSCRSLYEASIPRFYRTVTFPTQDFDTDPLVAMLNPDNQGLQHIRHIEVESDLSGDSPDQLLHLLAHLLPRDSLVTFSFDCSLVSDSKNALPILHQRQRSLRTARVSGAVLRAESVLHAGGLQNITLLHIHIHCSVTKPGHELLRSLPALKHLEIRVELPQYCAATDRDFDTASERGYASEEIFVAVFGRKFVDGCEAEAALKLRSLSLCGLNLTNSSRLLEAVDLSRLHSLVLQRCENITKLLASVKPTGLPSRMSLTNLVLVAPEEWHVDRPKDDESIDDFFKSFHGLESLTIYGQSDETIRPSCEAVAAHRDTLRLLFLSCHWSGERRAKCYDADVLQECLSQCTQLEELAIQTPAILLEREAESVRQYHGEFAFDVPDTQPSHVWIDEKLRLYATEYLTQSPLINTISIGSKEYEFGDVTYLTSYYTRGKLTDAYGATKTVAIEMKTKYEAQDIEPVSTIYNIEPLDGGLLRYGYKHLV</sequence>
<evidence type="ECO:0008006" key="4">
    <source>
        <dbReference type="Google" id="ProtNLM"/>
    </source>
</evidence>
<evidence type="ECO:0000256" key="1">
    <source>
        <dbReference type="SAM" id="SignalP"/>
    </source>
</evidence>
<name>A0AAN8A0B8_9PEZI</name>
<organism evidence="2 3">
    <name type="scientific">Elasticomyces elasticus</name>
    <dbReference type="NCBI Taxonomy" id="574655"/>
    <lineage>
        <taxon>Eukaryota</taxon>
        <taxon>Fungi</taxon>
        <taxon>Dikarya</taxon>
        <taxon>Ascomycota</taxon>
        <taxon>Pezizomycotina</taxon>
        <taxon>Dothideomycetes</taxon>
        <taxon>Dothideomycetidae</taxon>
        <taxon>Mycosphaerellales</taxon>
        <taxon>Teratosphaeriaceae</taxon>
        <taxon>Elasticomyces</taxon>
    </lineage>
</organism>
<feature type="signal peptide" evidence="1">
    <location>
        <begin position="1"/>
        <end position="18"/>
    </location>
</feature>
<protein>
    <recommendedName>
        <fullName evidence="4">F-box domain-containing protein</fullName>
    </recommendedName>
</protein>
<reference evidence="2" key="1">
    <citation type="submission" date="2023-08" db="EMBL/GenBank/DDBJ databases">
        <title>Black Yeasts Isolated from many extreme environments.</title>
        <authorList>
            <person name="Coleine C."/>
            <person name="Stajich J.E."/>
            <person name="Selbmann L."/>
        </authorList>
    </citation>
    <scope>NUCLEOTIDE SEQUENCE</scope>
    <source>
        <strain evidence="2">CCFEE 5810</strain>
    </source>
</reference>
<comment type="caution">
    <text evidence="2">The sequence shown here is derived from an EMBL/GenBank/DDBJ whole genome shotgun (WGS) entry which is preliminary data.</text>
</comment>
<dbReference type="Gene3D" id="3.80.10.10">
    <property type="entry name" value="Ribonuclease Inhibitor"/>
    <property type="match status" value="1"/>
</dbReference>
<evidence type="ECO:0000313" key="3">
    <source>
        <dbReference type="Proteomes" id="UP001310594"/>
    </source>
</evidence>
<dbReference type="InterPro" id="IPR032675">
    <property type="entry name" value="LRR_dom_sf"/>
</dbReference>
<dbReference type="EMBL" id="JAVRQU010000013">
    <property type="protein sequence ID" value="KAK5696017.1"/>
    <property type="molecule type" value="Genomic_DNA"/>
</dbReference>
<keyword evidence="1" id="KW-0732">Signal</keyword>
<accession>A0AAN8A0B8</accession>
<dbReference type="SUPFAM" id="SSF52047">
    <property type="entry name" value="RNI-like"/>
    <property type="match status" value="1"/>
</dbReference>
<gene>
    <name evidence="2" type="ORF">LTR97_008437</name>
</gene>
<feature type="chain" id="PRO_5042840747" description="F-box domain-containing protein" evidence="1">
    <location>
        <begin position="19"/>
        <end position="555"/>
    </location>
</feature>
<proteinExistence type="predicted"/>
<dbReference type="Proteomes" id="UP001310594">
    <property type="component" value="Unassembled WGS sequence"/>
</dbReference>
<dbReference type="AlphaFoldDB" id="A0AAN8A0B8"/>